<dbReference type="InterPro" id="IPR023408">
    <property type="entry name" value="MscS_beta-dom_sf"/>
</dbReference>
<feature type="transmembrane region" description="Helical" evidence="7">
    <location>
        <begin position="124"/>
        <end position="149"/>
    </location>
</feature>
<feature type="region of interest" description="Disordered" evidence="8">
    <location>
        <begin position="421"/>
        <end position="441"/>
    </location>
</feature>
<dbReference type="Proteomes" id="UP000314011">
    <property type="component" value="Unassembled WGS sequence"/>
</dbReference>
<evidence type="ECO:0000256" key="4">
    <source>
        <dbReference type="ARBA" id="ARBA00022692"/>
    </source>
</evidence>
<accession>A0A5C5G9M5</accession>
<feature type="region of interest" description="Disordered" evidence="8">
    <location>
        <begin position="383"/>
        <end position="408"/>
    </location>
</feature>
<comment type="similarity">
    <text evidence="2 7">Belongs to the MscS (TC 1.A.23) family.</text>
</comment>
<feature type="chain" id="PRO_5023145979" description="Small-conductance mechanosensitive channel" evidence="9">
    <location>
        <begin position="22"/>
        <end position="441"/>
    </location>
</feature>
<keyword evidence="7" id="KW-0997">Cell inner membrane</keyword>
<sequence>MTFFRILFLALALCLPFSAAAQDDGPNGTITAQNDAQTDAAMATRIREILEELGGYEDVTVTVSEGIVTLRGTTTSITEVTELSQLVNRVEGIVAVKNEVVETSDIVRRLNPAVERFRNRVEQLIVVLPLLLIAGAVFAVIVSIGFIIARWQNPWDRMAPNAFIANLYRAIVRLVFIVVGIVIALDIMNATALLSTILGAAGIIGLAVGFAVRDTVENFIASVMLSIRQPFGPNDVVEINGDQGKVIRLTSRATIILSFDGNHIRIPNATVFKSRIVNYSINPEMRFMFKLAVDFMADLGEAKRIATEAITELPFTLATPAPAVWLGEVTDSGIELVVTGWIDQTSTSLLLARGEALRRVKSGLLAAGIDIPNTTYTIHMAGSGEQTSHTDEEMKRPPPTVEVSDLAEVKETTAVELEAMVNAERNQDQTEDLLRENAQKE</sequence>
<dbReference type="Gene3D" id="2.30.30.60">
    <property type="match status" value="1"/>
</dbReference>
<protein>
    <recommendedName>
        <fullName evidence="7">Small-conductance mechanosensitive channel</fullName>
    </recommendedName>
</protein>
<dbReference type="Gene3D" id="3.30.70.100">
    <property type="match status" value="1"/>
</dbReference>
<dbReference type="PROSITE" id="PS50914">
    <property type="entry name" value="BON"/>
    <property type="match status" value="1"/>
</dbReference>
<dbReference type="GO" id="GO:0008381">
    <property type="term" value="F:mechanosensitive monoatomic ion channel activity"/>
    <property type="evidence" value="ECO:0007669"/>
    <property type="project" value="InterPro"/>
</dbReference>
<dbReference type="PANTHER" id="PTHR30221">
    <property type="entry name" value="SMALL-CONDUCTANCE MECHANOSENSITIVE CHANNEL"/>
    <property type="match status" value="1"/>
</dbReference>
<keyword evidence="12" id="KW-1185">Reference proteome</keyword>
<evidence type="ECO:0000256" key="8">
    <source>
        <dbReference type="SAM" id="MobiDB-lite"/>
    </source>
</evidence>
<dbReference type="InterPro" id="IPR006685">
    <property type="entry name" value="MscS_channel_2nd"/>
</dbReference>
<dbReference type="Pfam" id="PF04972">
    <property type="entry name" value="BON"/>
    <property type="match status" value="1"/>
</dbReference>
<evidence type="ECO:0000256" key="1">
    <source>
        <dbReference type="ARBA" id="ARBA00004651"/>
    </source>
</evidence>
<dbReference type="Pfam" id="PF21082">
    <property type="entry name" value="MS_channel_3rd"/>
    <property type="match status" value="1"/>
</dbReference>
<dbReference type="SUPFAM" id="SSF50182">
    <property type="entry name" value="Sm-like ribonucleoproteins"/>
    <property type="match status" value="1"/>
</dbReference>
<organism evidence="11 12">
    <name type="scientific">Pelagovum pacificum</name>
    <dbReference type="NCBI Taxonomy" id="2588711"/>
    <lineage>
        <taxon>Bacteria</taxon>
        <taxon>Pseudomonadati</taxon>
        <taxon>Pseudomonadota</taxon>
        <taxon>Alphaproteobacteria</taxon>
        <taxon>Rhodobacterales</taxon>
        <taxon>Paracoccaceae</taxon>
        <taxon>Pelagovum</taxon>
    </lineage>
</organism>
<dbReference type="Gene3D" id="3.30.1340.30">
    <property type="match status" value="1"/>
</dbReference>
<evidence type="ECO:0000259" key="10">
    <source>
        <dbReference type="PROSITE" id="PS50914"/>
    </source>
</evidence>
<comment type="subcellular location">
    <subcellularLocation>
        <location evidence="7">Cell inner membrane</location>
        <topology evidence="7">Multi-pass membrane protein</topology>
    </subcellularLocation>
    <subcellularLocation>
        <location evidence="1">Cell membrane</location>
        <topology evidence="1">Multi-pass membrane protein</topology>
    </subcellularLocation>
</comment>
<feature type="compositionally biased region" description="Basic and acidic residues" evidence="8">
    <location>
        <begin position="425"/>
        <end position="441"/>
    </location>
</feature>
<dbReference type="PANTHER" id="PTHR30221:SF1">
    <property type="entry name" value="SMALL-CONDUCTANCE MECHANOSENSITIVE CHANNEL"/>
    <property type="match status" value="1"/>
</dbReference>
<evidence type="ECO:0000256" key="6">
    <source>
        <dbReference type="ARBA" id="ARBA00023136"/>
    </source>
</evidence>
<keyword evidence="7" id="KW-0406">Ion transport</keyword>
<dbReference type="InterPro" id="IPR011014">
    <property type="entry name" value="MscS_channel_TM-2"/>
</dbReference>
<dbReference type="EMBL" id="VFFF01000002">
    <property type="protein sequence ID" value="TNY31445.1"/>
    <property type="molecule type" value="Genomic_DNA"/>
</dbReference>
<gene>
    <name evidence="11" type="ORF">FHY64_15630</name>
</gene>
<keyword evidence="9" id="KW-0732">Signal</keyword>
<reference evidence="11 12" key="1">
    <citation type="submission" date="2019-06" db="EMBL/GenBank/DDBJ databases">
        <title>Genome of new Rhodobacteraceae sp. SM1903.</title>
        <authorList>
            <person name="Ren X."/>
        </authorList>
    </citation>
    <scope>NUCLEOTIDE SEQUENCE [LARGE SCALE GENOMIC DNA]</scope>
    <source>
        <strain evidence="11 12">SM1903</strain>
    </source>
</reference>
<comment type="subunit">
    <text evidence="7">Homoheptamer.</text>
</comment>
<name>A0A5C5G9M5_9RHOB</name>
<feature type="domain" description="BON" evidence="10">
    <location>
        <begin position="38"/>
        <end position="104"/>
    </location>
</feature>
<dbReference type="SUPFAM" id="SSF82689">
    <property type="entry name" value="Mechanosensitive channel protein MscS (YggB), C-terminal domain"/>
    <property type="match status" value="1"/>
</dbReference>
<feature type="transmembrane region" description="Helical" evidence="7">
    <location>
        <begin position="170"/>
        <end position="187"/>
    </location>
</feature>
<keyword evidence="3" id="KW-1003">Cell membrane</keyword>
<dbReference type="InterPro" id="IPR011066">
    <property type="entry name" value="MscS_channel_C_sf"/>
</dbReference>
<comment type="function">
    <text evidence="7">Mechanosensitive channel that participates in the regulation of osmotic pressure changes within the cell, opening in response to stretch forces in the membrane lipid bilayer, without the need for other proteins. Contributes to normal resistance to hypoosmotic shock. Forms an ion channel of 1.0 nanosiemens conductance with a slight preference for anions.</text>
</comment>
<dbReference type="InterPro" id="IPR007055">
    <property type="entry name" value="BON_dom"/>
</dbReference>
<evidence type="ECO:0000256" key="5">
    <source>
        <dbReference type="ARBA" id="ARBA00022989"/>
    </source>
</evidence>
<keyword evidence="7" id="KW-0813">Transport</keyword>
<dbReference type="RefSeq" id="WP_140196433.1">
    <property type="nucleotide sequence ID" value="NZ_CP065915.1"/>
</dbReference>
<comment type="caution">
    <text evidence="11">The sequence shown here is derived from an EMBL/GenBank/DDBJ whole genome shotgun (WGS) entry which is preliminary data.</text>
</comment>
<keyword evidence="6 7" id="KW-0472">Membrane</keyword>
<proteinExistence type="inferred from homology"/>
<feature type="transmembrane region" description="Helical" evidence="7">
    <location>
        <begin position="193"/>
        <end position="212"/>
    </location>
</feature>
<dbReference type="OrthoDB" id="9793781at2"/>
<dbReference type="Gene3D" id="1.10.287.1260">
    <property type="match status" value="1"/>
</dbReference>
<dbReference type="AlphaFoldDB" id="A0A5C5G9M5"/>
<dbReference type="InterPro" id="IPR010920">
    <property type="entry name" value="LSM_dom_sf"/>
</dbReference>
<evidence type="ECO:0000313" key="11">
    <source>
        <dbReference type="EMBL" id="TNY31445.1"/>
    </source>
</evidence>
<keyword evidence="4 7" id="KW-0812">Transmembrane</keyword>
<dbReference type="SUPFAM" id="SSF82861">
    <property type="entry name" value="Mechanosensitive channel protein MscS (YggB), transmembrane region"/>
    <property type="match status" value="1"/>
</dbReference>
<feature type="signal peptide" evidence="9">
    <location>
        <begin position="1"/>
        <end position="21"/>
    </location>
</feature>
<dbReference type="GO" id="GO:0005886">
    <property type="term" value="C:plasma membrane"/>
    <property type="evidence" value="ECO:0007669"/>
    <property type="project" value="UniProtKB-SubCell"/>
</dbReference>
<dbReference type="InterPro" id="IPR045275">
    <property type="entry name" value="MscS_archaea/bacteria_type"/>
</dbReference>
<comment type="caution">
    <text evidence="7">Lacks conserved residue(s) required for the propagation of feature annotation.</text>
</comment>
<evidence type="ECO:0000256" key="3">
    <source>
        <dbReference type="ARBA" id="ARBA00022475"/>
    </source>
</evidence>
<keyword evidence="7" id="KW-0407">Ion channel</keyword>
<evidence type="ECO:0000256" key="2">
    <source>
        <dbReference type="ARBA" id="ARBA00008017"/>
    </source>
</evidence>
<dbReference type="Pfam" id="PF00924">
    <property type="entry name" value="MS_channel_2nd"/>
    <property type="match status" value="1"/>
</dbReference>
<evidence type="ECO:0000313" key="12">
    <source>
        <dbReference type="Proteomes" id="UP000314011"/>
    </source>
</evidence>
<keyword evidence="5 7" id="KW-1133">Transmembrane helix</keyword>
<evidence type="ECO:0000256" key="7">
    <source>
        <dbReference type="RuleBase" id="RU369025"/>
    </source>
</evidence>
<evidence type="ECO:0000256" key="9">
    <source>
        <dbReference type="SAM" id="SignalP"/>
    </source>
</evidence>
<dbReference type="InterPro" id="IPR049278">
    <property type="entry name" value="MS_channel_C"/>
</dbReference>